<accession>A0AAF0HBE4</accession>
<sequence length="162" mass="18373">MNTLDAISISTGQMWAGVIEKGMSNLRKRENERQESECFALQSGARQNPLLRLFWGRLFIFFRRFAPPVSLRELGQRVNYYQGGRSWCQELRRSRHVNAWSLSRTSLKHGTCSDLLSLLKASSGKAEQAFDAPQSGALKAAENAATGILFHHPLRFLFVLIF</sequence>
<name>A0AAF0HBE4_9HYPH</name>
<reference evidence="1" key="1">
    <citation type="submission" date="2023-05" db="EMBL/GenBank/DDBJ databases">
        <title>Complete genome sequence of Agrobacterium larrymoorei CFBP5477.</title>
        <authorList>
            <person name="Yen H.-C."/>
            <person name="Chou L."/>
            <person name="Lin Y.-C."/>
            <person name="Lai E.-M."/>
            <person name="Kuo C.-H."/>
        </authorList>
    </citation>
    <scope>NUCLEOTIDE SEQUENCE</scope>
    <source>
        <strain evidence="1">CFBP5477</strain>
    </source>
</reference>
<evidence type="ECO:0000313" key="1">
    <source>
        <dbReference type="EMBL" id="WHA42577.1"/>
    </source>
</evidence>
<dbReference type="RefSeq" id="WP_170980186.1">
    <property type="nucleotide sequence ID" value="NZ_CP124733.1"/>
</dbReference>
<protein>
    <submittedName>
        <fullName evidence="1">Uncharacterized protein</fullName>
    </submittedName>
</protein>
<organism evidence="1 2">
    <name type="scientific">Agrobacterium larrymoorei</name>
    <dbReference type="NCBI Taxonomy" id="160699"/>
    <lineage>
        <taxon>Bacteria</taxon>
        <taxon>Pseudomonadati</taxon>
        <taxon>Pseudomonadota</taxon>
        <taxon>Alphaproteobacteria</taxon>
        <taxon>Hyphomicrobiales</taxon>
        <taxon>Rhizobiaceae</taxon>
        <taxon>Rhizobium/Agrobacterium group</taxon>
        <taxon>Agrobacterium</taxon>
    </lineage>
</organism>
<dbReference type="AlphaFoldDB" id="A0AAF0HBE4"/>
<evidence type="ECO:0000313" key="2">
    <source>
        <dbReference type="Proteomes" id="UP000298664"/>
    </source>
</evidence>
<dbReference type="Proteomes" id="UP000298664">
    <property type="component" value="Chromosome Circular"/>
</dbReference>
<proteinExistence type="predicted"/>
<gene>
    <name evidence="1" type="ORF">CFBP5477_006280</name>
</gene>
<dbReference type="EMBL" id="CP124733">
    <property type="protein sequence ID" value="WHA42577.1"/>
    <property type="molecule type" value="Genomic_DNA"/>
</dbReference>